<dbReference type="InParanoid" id="D8Q1D2"/>
<evidence type="ECO:0000256" key="4">
    <source>
        <dbReference type="ARBA" id="ARBA00022833"/>
    </source>
</evidence>
<evidence type="ECO:0000256" key="6">
    <source>
        <dbReference type="SAM" id="MobiDB-lite"/>
    </source>
</evidence>
<dbReference type="PANTHER" id="PTHR19818:SF139">
    <property type="entry name" value="PAIR-RULE PROTEIN ODD-PAIRED"/>
    <property type="match status" value="1"/>
</dbReference>
<dbReference type="GO" id="GO:0008270">
    <property type="term" value="F:zinc ion binding"/>
    <property type="evidence" value="ECO:0007669"/>
    <property type="project" value="UniProtKB-KW"/>
</dbReference>
<feature type="region of interest" description="Disordered" evidence="6">
    <location>
        <begin position="101"/>
        <end position="122"/>
    </location>
</feature>
<dbReference type="SMART" id="SM00355">
    <property type="entry name" value="ZnF_C2H2"/>
    <property type="match status" value="2"/>
</dbReference>
<organism evidence="9">
    <name type="scientific">Schizophyllum commune (strain H4-8 / FGSC 9210)</name>
    <name type="common">Split gill fungus</name>
    <dbReference type="NCBI Taxonomy" id="578458"/>
    <lineage>
        <taxon>Eukaryota</taxon>
        <taxon>Fungi</taxon>
        <taxon>Dikarya</taxon>
        <taxon>Basidiomycota</taxon>
        <taxon>Agaricomycotina</taxon>
        <taxon>Agaricomycetes</taxon>
        <taxon>Agaricomycetidae</taxon>
        <taxon>Agaricales</taxon>
        <taxon>Schizophyllaceae</taxon>
        <taxon>Schizophyllum</taxon>
    </lineage>
</organism>
<evidence type="ECO:0000256" key="3">
    <source>
        <dbReference type="ARBA" id="ARBA00022771"/>
    </source>
</evidence>
<dbReference type="InterPro" id="IPR036236">
    <property type="entry name" value="Znf_C2H2_sf"/>
</dbReference>
<keyword evidence="2" id="KW-0677">Repeat</keyword>
<dbReference type="GO" id="GO:0005634">
    <property type="term" value="C:nucleus"/>
    <property type="evidence" value="ECO:0007669"/>
    <property type="project" value="UniProtKB-ARBA"/>
</dbReference>
<dbReference type="Pfam" id="PF00096">
    <property type="entry name" value="zf-C2H2"/>
    <property type="match status" value="2"/>
</dbReference>
<dbReference type="PROSITE" id="PS00028">
    <property type="entry name" value="ZINC_FINGER_C2H2_1"/>
    <property type="match status" value="2"/>
</dbReference>
<evidence type="ECO:0000256" key="5">
    <source>
        <dbReference type="PROSITE-ProRule" id="PRU00042"/>
    </source>
</evidence>
<evidence type="ECO:0000256" key="2">
    <source>
        <dbReference type="ARBA" id="ARBA00022737"/>
    </source>
</evidence>
<keyword evidence="9" id="KW-1185">Reference proteome</keyword>
<reference evidence="8 9" key="1">
    <citation type="journal article" date="2010" name="Nat. Biotechnol.">
        <title>Genome sequence of the model mushroom Schizophyllum commune.</title>
        <authorList>
            <person name="Ohm R.A."/>
            <person name="de Jong J.F."/>
            <person name="Lugones L.G."/>
            <person name="Aerts A."/>
            <person name="Kothe E."/>
            <person name="Stajich J.E."/>
            <person name="de Vries R.P."/>
            <person name="Record E."/>
            <person name="Levasseur A."/>
            <person name="Baker S.E."/>
            <person name="Bartholomew K.A."/>
            <person name="Coutinho P.M."/>
            <person name="Erdmann S."/>
            <person name="Fowler T.J."/>
            <person name="Gathman A.C."/>
            <person name="Lombard V."/>
            <person name="Henrissat B."/>
            <person name="Knabe N."/>
            <person name="Kuees U."/>
            <person name="Lilly W.W."/>
            <person name="Lindquist E."/>
            <person name="Lucas S."/>
            <person name="Magnuson J.K."/>
            <person name="Piumi F."/>
            <person name="Raudaskoski M."/>
            <person name="Salamov A."/>
            <person name="Schmutz J."/>
            <person name="Schwarze F.W.M.R."/>
            <person name="vanKuyk P.A."/>
            <person name="Horton J.S."/>
            <person name="Grigoriev I.V."/>
            <person name="Woesten H.A.B."/>
        </authorList>
    </citation>
    <scope>NUCLEOTIDE SEQUENCE [LARGE SCALE GENOMIC DNA]</scope>
    <source>
        <strain evidence="9">H4-8 / FGSC 9210</strain>
    </source>
</reference>
<dbReference type="SUPFAM" id="SSF57667">
    <property type="entry name" value="beta-beta-alpha zinc fingers"/>
    <property type="match status" value="1"/>
</dbReference>
<keyword evidence="3 5" id="KW-0863">Zinc-finger</keyword>
<feature type="compositionally biased region" description="Polar residues" evidence="6">
    <location>
        <begin position="101"/>
        <end position="110"/>
    </location>
</feature>
<protein>
    <recommendedName>
        <fullName evidence="7">C2H2-type domain-containing protein</fullName>
    </recommendedName>
</protein>
<dbReference type="GO" id="GO:0000981">
    <property type="term" value="F:DNA-binding transcription factor activity, RNA polymerase II-specific"/>
    <property type="evidence" value="ECO:0007669"/>
    <property type="project" value="TreeGrafter"/>
</dbReference>
<dbReference type="Gene3D" id="3.30.160.60">
    <property type="entry name" value="Classic Zinc Finger"/>
    <property type="match status" value="2"/>
</dbReference>
<sequence>MALVQSSPNHQRYEDGADSLLTWWYDELLNQAPPQLNEAFAQPVRPNPTVPDRLQASLDTPSWHWAHHDVLLSGNSTSRAEAQIPPLPFLFVEDLPDSFKTTDVQPQTWPTDAAPLPRLSVPTTSSEPWEAAASWPHALYHWNTKGYDDSRREIGSQAQTEASLRRRAVQPCLTSSFTCEQCGKTFTRKKNLTDHILRHQNRKDFACSFSDCLSRFNTSSDLERHIRIVHKRNLRRSTSARPTTALAMQGMSFAKPGGNQLQHVHSQ</sequence>
<dbReference type="Proteomes" id="UP000007431">
    <property type="component" value="Unassembled WGS sequence"/>
</dbReference>
<dbReference type="KEGG" id="scm:SCHCO_02229790"/>
<keyword evidence="1" id="KW-0479">Metal-binding</keyword>
<keyword evidence="4" id="KW-0862">Zinc</keyword>
<name>D8Q1D2_SCHCM</name>
<dbReference type="OMA" id="QEENHRA"/>
<dbReference type="GO" id="GO:0000978">
    <property type="term" value="F:RNA polymerase II cis-regulatory region sequence-specific DNA binding"/>
    <property type="evidence" value="ECO:0007669"/>
    <property type="project" value="TreeGrafter"/>
</dbReference>
<dbReference type="GeneID" id="9590863"/>
<dbReference type="EMBL" id="GL377305">
    <property type="protein sequence ID" value="EFI98486.1"/>
    <property type="molecule type" value="Genomic_DNA"/>
</dbReference>
<proteinExistence type="predicted"/>
<evidence type="ECO:0000313" key="8">
    <source>
        <dbReference type="EMBL" id="EFI98486.1"/>
    </source>
</evidence>
<gene>
    <name evidence="8" type="ORF">SCHCODRAFT_108212</name>
</gene>
<feature type="domain" description="C2H2-type" evidence="7">
    <location>
        <begin position="177"/>
        <end position="204"/>
    </location>
</feature>
<evidence type="ECO:0000259" key="7">
    <source>
        <dbReference type="PROSITE" id="PS50157"/>
    </source>
</evidence>
<dbReference type="PROSITE" id="PS50157">
    <property type="entry name" value="ZINC_FINGER_C2H2_2"/>
    <property type="match status" value="2"/>
</dbReference>
<dbReference type="VEuPathDB" id="FungiDB:SCHCODRAFT_02229790"/>
<dbReference type="OrthoDB" id="3437960at2759"/>
<dbReference type="InterPro" id="IPR050329">
    <property type="entry name" value="GLI_C2H2-zinc-finger"/>
</dbReference>
<dbReference type="FunFam" id="3.30.160.60:FF:000100">
    <property type="entry name" value="Zinc finger 45-like"/>
    <property type="match status" value="1"/>
</dbReference>
<feature type="non-terminal residue" evidence="8">
    <location>
        <position position="267"/>
    </location>
</feature>
<dbReference type="eggNOG" id="ENOG502T7X2">
    <property type="taxonomic scope" value="Eukaryota"/>
</dbReference>
<feature type="domain" description="C2H2-type" evidence="7">
    <location>
        <begin position="205"/>
        <end position="230"/>
    </location>
</feature>
<evidence type="ECO:0000256" key="1">
    <source>
        <dbReference type="ARBA" id="ARBA00022723"/>
    </source>
</evidence>
<dbReference type="AlphaFoldDB" id="D8Q1D2"/>
<evidence type="ECO:0000313" key="9">
    <source>
        <dbReference type="Proteomes" id="UP000007431"/>
    </source>
</evidence>
<dbReference type="InterPro" id="IPR013087">
    <property type="entry name" value="Znf_C2H2_type"/>
</dbReference>
<dbReference type="HOGENOM" id="CLU_1042652_0_0_1"/>
<dbReference type="PANTHER" id="PTHR19818">
    <property type="entry name" value="ZINC FINGER PROTEIN ZIC AND GLI"/>
    <property type="match status" value="1"/>
</dbReference>
<accession>D8Q1D2</accession>
<dbReference type="GO" id="GO:0045944">
    <property type="term" value="P:positive regulation of transcription by RNA polymerase II"/>
    <property type="evidence" value="ECO:0007669"/>
    <property type="project" value="UniProtKB-ARBA"/>
</dbReference>